<keyword evidence="3" id="KW-1185">Reference proteome</keyword>
<reference evidence="3" key="1">
    <citation type="journal article" date="2021" name="Syst. Appl. Microbiol.">
        <title>Roseomonas hellenica sp. nov., isolated from roots of wild-growing Alkanna tinctoria.</title>
        <authorList>
            <person name="Rat A."/>
            <person name="Naranjo H.D."/>
            <person name="Lebbe L."/>
            <person name="Cnockaert M."/>
            <person name="Krigas N."/>
            <person name="Grigoriadou K."/>
            <person name="Maloupa E."/>
            <person name="Willems A."/>
        </authorList>
    </citation>
    <scope>NUCLEOTIDE SEQUENCE [LARGE SCALE GENOMIC DNA]</scope>
    <source>
        <strain evidence="3">LMG 31523</strain>
    </source>
</reference>
<gene>
    <name evidence="2" type="ORF">GXW71_32660</name>
</gene>
<proteinExistence type="predicted"/>
<evidence type="ECO:0000313" key="2">
    <source>
        <dbReference type="EMBL" id="MBR0669148.1"/>
    </source>
</evidence>
<accession>A0ABS5F9A6</accession>
<feature type="region of interest" description="Disordered" evidence="1">
    <location>
        <begin position="285"/>
        <end position="320"/>
    </location>
</feature>
<feature type="compositionally biased region" description="Low complexity" evidence="1">
    <location>
        <begin position="200"/>
        <end position="221"/>
    </location>
</feature>
<feature type="compositionally biased region" description="Low complexity" evidence="1">
    <location>
        <begin position="248"/>
        <end position="258"/>
    </location>
</feature>
<feature type="region of interest" description="Disordered" evidence="1">
    <location>
        <begin position="150"/>
        <end position="268"/>
    </location>
</feature>
<dbReference type="EMBL" id="JAAGBB010000085">
    <property type="protein sequence ID" value="MBR0669148.1"/>
    <property type="molecule type" value="Genomic_DNA"/>
</dbReference>
<comment type="caution">
    <text evidence="2">The sequence shown here is derived from an EMBL/GenBank/DDBJ whole genome shotgun (WGS) entry which is preliminary data.</text>
</comment>
<evidence type="ECO:0000256" key="1">
    <source>
        <dbReference type="SAM" id="MobiDB-lite"/>
    </source>
</evidence>
<sequence length="694" mass="73288">MSSARPSAYPLSDEEYDARLLGPRPATGRSAMPSWEEQLHAIGQSYPVHPGLQALAARTRATRQPAPWQGTRTIAEFLVPQNAGDIALEAATAIPMPLPARVALATAGLLFGNPSEAQGGPIDRIVGRAANAVARGAEDAAAGVARATREGWGGRTGAPAHAAEEGAEAAQRPGVGYDHPPTGPMPGQEVALPGRVPQEAPTTTTTSPAAAPQPATPPSQALAPENPSGAVPEASRPRDTTPEPPPAGAASPNGPVGARPEDDLTPPRLIASDREQAERLGEEILRARSRQSGLPESQQLQPRREDSVLADPRPGERLPGVEQRAAHDLRAALSPDQRLLAGGQLPANPFSIVAENIGPIVDRILADIGPVVPRALRGEPVGHLTPQQRELVMAAQFSNMRPLYDRLVTSLGFTPQEALDRTLLEARRLAATSLRSDTVTNLRSGALLGQQQVLLSPGASLADAVRSATGPGSGFHIIYGQHPQLFEAMLRGDASLARAPKIGSYARSLSGDFSAVPVDVHNFRAQNMIFNDLHPGQLPREAFRTRAGYEQYQAAYRSGPNGSPPLGMDAQDLRQLMVTAPPVRHVDGQALRDTYLIYNDGTSEFARRAGITPTEAQGVMWRQYGGDTGLASPARTATQILDDRISVTAQAIGMSPLEVLSLYARNRIPLLGTAGIAGMGPLQGLLGPEEQARE</sequence>
<name>A0ABS5F9A6_9PROT</name>
<dbReference type="Proteomes" id="UP001196870">
    <property type="component" value="Unassembled WGS sequence"/>
</dbReference>
<evidence type="ECO:0000313" key="3">
    <source>
        <dbReference type="Proteomes" id="UP001196870"/>
    </source>
</evidence>
<feature type="compositionally biased region" description="Polar residues" evidence="1">
    <location>
        <begin position="290"/>
        <end position="301"/>
    </location>
</feature>
<protein>
    <submittedName>
        <fullName evidence="2">Uncharacterized protein</fullName>
    </submittedName>
</protein>
<feature type="region of interest" description="Disordered" evidence="1">
    <location>
        <begin position="1"/>
        <end position="34"/>
    </location>
</feature>
<dbReference type="RefSeq" id="WP_211857874.1">
    <property type="nucleotide sequence ID" value="NZ_JAAGBB010000085.1"/>
</dbReference>
<organism evidence="2 3">
    <name type="scientific">Plastoroseomonas hellenica</name>
    <dbReference type="NCBI Taxonomy" id="2687306"/>
    <lineage>
        <taxon>Bacteria</taxon>
        <taxon>Pseudomonadati</taxon>
        <taxon>Pseudomonadota</taxon>
        <taxon>Alphaproteobacteria</taxon>
        <taxon>Acetobacterales</taxon>
        <taxon>Acetobacteraceae</taxon>
        <taxon>Plastoroseomonas</taxon>
    </lineage>
</organism>